<evidence type="ECO:0000313" key="4">
    <source>
        <dbReference type="Proteomes" id="UP000185596"/>
    </source>
</evidence>
<evidence type="ECO:0000256" key="1">
    <source>
        <dbReference type="SAM" id="MobiDB-lite"/>
    </source>
</evidence>
<organism evidence="3 4">
    <name type="scientific">Actinophytocola xanthii</name>
    <dbReference type="NCBI Taxonomy" id="1912961"/>
    <lineage>
        <taxon>Bacteria</taxon>
        <taxon>Bacillati</taxon>
        <taxon>Actinomycetota</taxon>
        <taxon>Actinomycetes</taxon>
        <taxon>Pseudonocardiales</taxon>
        <taxon>Pseudonocardiaceae</taxon>
    </lineage>
</organism>
<keyword evidence="4" id="KW-1185">Reference proteome</keyword>
<feature type="region of interest" description="Disordered" evidence="1">
    <location>
        <begin position="61"/>
        <end position="82"/>
    </location>
</feature>
<keyword evidence="2" id="KW-0812">Transmembrane</keyword>
<accession>A0A1Q8CL30</accession>
<dbReference type="Proteomes" id="UP000185596">
    <property type="component" value="Unassembled WGS sequence"/>
</dbReference>
<gene>
    <name evidence="3" type="ORF">BU204_23640</name>
</gene>
<reference evidence="3 4" key="1">
    <citation type="submission" date="2016-12" db="EMBL/GenBank/DDBJ databases">
        <title>The draft genome sequence of Actinophytocola sp. 11-183.</title>
        <authorList>
            <person name="Wang W."/>
            <person name="Yuan L."/>
        </authorList>
    </citation>
    <scope>NUCLEOTIDE SEQUENCE [LARGE SCALE GENOMIC DNA]</scope>
    <source>
        <strain evidence="3 4">11-183</strain>
    </source>
</reference>
<keyword evidence="2" id="KW-1133">Transmembrane helix</keyword>
<name>A0A1Q8CL30_9PSEU</name>
<protein>
    <submittedName>
        <fullName evidence="3">Uncharacterized protein</fullName>
    </submittedName>
</protein>
<dbReference type="EMBL" id="MSIE01000045">
    <property type="protein sequence ID" value="OLF15068.1"/>
    <property type="molecule type" value="Genomic_DNA"/>
</dbReference>
<proteinExistence type="predicted"/>
<dbReference type="AlphaFoldDB" id="A0A1Q8CL30"/>
<evidence type="ECO:0000256" key="2">
    <source>
        <dbReference type="SAM" id="Phobius"/>
    </source>
</evidence>
<sequence>MRSIPHQNEPRLDVIVFLAVLACGLLLVCLGVPVGSLATASIAMSGLYGSWSSGARRAAEGRAGDLGHGFPSRDESGGVRRS</sequence>
<feature type="transmembrane region" description="Helical" evidence="2">
    <location>
        <begin position="12"/>
        <end position="34"/>
    </location>
</feature>
<comment type="caution">
    <text evidence="3">The sequence shown here is derived from an EMBL/GenBank/DDBJ whole genome shotgun (WGS) entry which is preliminary data.</text>
</comment>
<keyword evidence="2" id="KW-0472">Membrane</keyword>
<dbReference type="STRING" id="1912961.BU204_23640"/>
<evidence type="ECO:0000313" key="3">
    <source>
        <dbReference type="EMBL" id="OLF15068.1"/>
    </source>
</evidence>